<keyword evidence="1" id="KW-0472">Membrane</keyword>
<sequence length="450" mass="50415">MTSWGGGSYRGVVKSHHLCRRGDSATSVQPSEEVAAATTMRGISVAARPSSSSSSNAVTMMIIALASVLSFCLVNILLVARLEKDGPHYRDDVTHDGGAGLGAPMTYRRRQVARKNDTTHDDVDDDEDPILAHFRRAGLDLDYASRERLPTWSDIESQYGTDVVVLGMETCKYFRNIVPPLDRMIGSAGMFNSGTNLVTRLMKENCVIPERYKKYGPKATKEQYGIRWQCPWGKHTPAQFRHDHLAPKNENQTADNCLPIVTIRNPFTWMSSMCRIPYSAMWERSDAGTNGKGVCPHLAYADGRPPTEGGTMAPVSLVYKFSGHAITYDSLAHLWNEWYAGYWRDANFPYLMVRLEDLVFRQYETTRIVCDCAGGTVPSKDDFRYIVHSAKTGPAHGKVSERTNMIDAWVKYGKPMAPKAGFSELDYEAAVEYLSRELMEKMGYKYPLPE</sequence>
<evidence type="ECO:0008006" key="4">
    <source>
        <dbReference type="Google" id="ProtNLM"/>
    </source>
</evidence>
<dbReference type="SUPFAM" id="SSF52540">
    <property type="entry name" value="P-loop containing nucleoside triphosphate hydrolases"/>
    <property type="match status" value="1"/>
</dbReference>
<dbReference type="Gene3D" id="3.40.50.300">
    <property type="entry name" value="P-loop containing nucleotide triphosphate hydrolases"/>
    <property type="match status" value="1"/>
</dbReference>
<dbReference type="EMBL" id="JALLPB020000014">
    <property type="protein sequence ID" value="KAL3826783.1"/>
    <property type="molecule type" value="Genomic_DNA"/>
</dbReference>
<dbReference type="InterPro" id="IPR027417">
    <property type="entry name" value="P-loop_NTPase"/>
</dbReference>
<evidence type="ECO:0000313" key="2">
    <source>
        <dbReference type="EMBL" id="KAL3826783.1"/>
    </source>
</evidence>
<dbReference type="AlphaFoldDB" id="A0ABD3SRG3"/>
<comment type="caution">
    <text evidence="2">The sequence shown here is derived from an EMBL/GenBank/DDBJ whole genome shotgun (WGS) entry which is preliminary data.</text>
</comment>
<keyword evidence="1" id="KW-0812">Transmembrane</keyword>
<feature type="transmembrane region" description="Helical" evidence="1">
    <location>
        <begin position="57"/>
        <end position="80"/>
    </location>
</feature>
<evidence type="ECO:0000313" key="3">
    <source>
        <dbReference type="Proteomes" id="UP001530377"/>
    </source>
</evidence>
<accession>A0ABD3SRG3</accession>
<protein>
    <recommendedName>
        <fullName evidence="4">Sulfotransferase</fullName>
    </recommendedName>
</protein>
<keyword evidence="3" id="KW-1185">Reference proteome</keyword>
<gene>
    <name evidence="2" type="ORF">ACHAXA_000609</name>
</gene>
<organism evidence="2 3">
    <name type="scientific">Cyclostephanos tholiformis</name>
    <dbReference type="NCBI Taxonomy" id="382380"/>
    <lineage>
        <taxon>Eukaryota</taxon>
        <taxon>Sar</taxon>
        <taxon>Stramenopiles</taxon>
        <taxon>Ochrophyta</taxon>
        <taxon>Bacillariophyta</taxon>
        <taxon>Coscinodiscophyceae</taxon>
        <taxon>Thalassiosirophycidae</taxon>
        <taxon>Stephanodiscales</taxon>
        <taxon>Stephanodiscaceae</taxon>
        <taxon>Cyclostephanos</taxon>
    </lineage>
</organism>
<reference evidence="2 3" key="1">
    <citation type="submission" date="2024-10" db="EMBL/GenBank/DDBJ databases">
        <title>Updated reference genomes for cyclostephanoid diatoms.</title>
        <authorList>
            <person name="Roberts W.R."/>
            <person name="Alverson A.J."/>
        </authorList>
    </citation>
    <scope>NUCLEOTIDE SEQUENCE [LARGE SCALE GENOMIC DNA]</scope>
    <source>
        <strain evidence="2 3">AJA228-03</strain>
    </source>
</reference>
<name>A0ABD3SRG3_9STRA</name>
<keyword evidence="1" id="KW-1133">Transmembrane helix</keyword>
<proteinExistence type="predicted"/>
<dbReference type="Proteomes" id="UP001530377">
    <property type="component" value="Unassembled WGS sequence"/>
</dbReference>
<evidence type="ECO:0000256" key="1">
    <source>
        <dbReference type="SAM" id="Phobius"/>
    </source>
</evidence>